<dbReference type="SUPFAM" id="SSF55486">
    <property type="entry name" value="Metalloproteases ('zincins'), catalytic domain"/>
    <property type="match status" value="1"/>
</dbReference>
<keyword evidence="5 7" id="KW-0378">Hydrolase</keyword>
<feature type="binding site" evidence="7">
    <location>
        <position position="116"/>
    </location>
    <ligand>
        <name>Zn(2+)</name>
        <dbReference type="ChEBI" id="CHEBI:29105"/>
        <note>catalytic</note>
    </ligand>
</feature>
<dbReference type="HAMAP" id="MF_00009">
    <property type="entry name" value="Endoribonucl_YbeY"/>
    <property type="match status" value="1"/>
</dbReference>
<proteinExistence type="inferred from homology"/>
<keyword evidence="7" id="KW-0690">Ribosome biogenesis</keyword>
<evidence type="ECO:0000256" key="1">
    <source>
        <dbReference type="ARBA" id="ARBA00010875"/>
    </source>
</evidence>
<reference evidence="8 9" key="1">
    <citation type="journal article" date="2012" name="Stand. Genomic Sci.">
        <title>Complete genome sequence of Terriglobus saanensis type strain SP1PR4(T), an Acidobacteria from tundra soil.</title>
        <authorList>
            <person name="Rawat S.R."/>
            <person name="Mannisto M.K."/>
            <person name="Starovoytov V."/>
            <person name="Goodwin L."/>
            <person name="Nolan M."/>
            <person name="Hauser L."/>
            <person name="Land M."/>
            <person name="Davenport K.W."/>
            <person name="Woyke T."/>
            <person name="Haggblom M.M."/>
        </authorList>
    </citation>
    <scope>NUCLEOTIDE SEQUENCE</scope>
    <source>
        <strain evidence="9">ATCC BAA-1853 / DSM 23119 / SP1PR4</strain>
    </source>
</reference>
<comment type="function">
    <text evidence="7">Single strand-specific metallo-endoribonuclease involved in late-stage 70S ribosome quality control and in maturation of the 3' terminus of the 16S rRNA.</text>
</comment>
<keyword evidence="2 7" id="KW-0540">Nuclease</keyword>
<evidence type="ECO:0000256" key="7">
    <source>
        <dbReference type="HAMAP-Rule" id="MF_00009"/>
    </source>
</evidence>
<dbReference type="PANTHER" id="PTHR46986">
    <property type="entry name" value="ENDORIBONUCLEASE YBEY, CHLOROPLASTIC"/>
    <property type="match status" value="1"/>
</dbReference>
<comment type="similarity">
    <text evidence="1 7">Belongs to the endoribonuclease YbeY family.</text>
</comment>
<dbReference type="STRING" id="401053.AciPR4_0878"/>
<dbReference type="EMBL" id="CP002467">
    <property type="protein sequence ID" value="ADV81711.1"/>
    <property type="molecule type" value="Genomic_DNA"/>
</dbReference>
<evidence type="ECO:0000313" key="9">
    <source>
        <dbReference type="Proteomes" id="UP000006844"/>
    </source>
</evidence>
<evidence type="ECO:0000256" key="3">
    <source>
        <dbReference type="ARBA" id="ARBA00022723"/>
    </source>
</evidence>
<dbReference type="GO" id="GO:0006364">
    <property type="term" value="P:rRNA processing"/>
    <property type="evidence" value="ECO:0007669"/>
    <property type="project" value="UniProtKB-UniRule"/>
</dbReference>
<name>E8V7L3_TERSS</name>
<dbReference type="GO" id="GO:0004521">
    <property type="term" value="F:RNA endonuclease activity"/>
    <property type="evidence" value="ECO:0007669"/>
    <property type="project" value="UniProtKB-UniRule"/>
</dbReference>
<dbReference type="Pfam" id="PF02130">
    <property type="entry name" value="YbeY"/>
    <property type="match status" value="1"/>
</dbReference>
<dbReference type="NCBIfam" id="TIGR00043">
    <property type="entry name" value="rRNA maturation RNase YbeY"/>
    <property type="match status" value="1"/>
</dbReference>
<dbReference type="Proteomes" id="UP000006844">
    <property type="component" value="Chromosome"/>
</dbReference>
<gene>
    <name evidence="7" type="primary">ybeY</name>
    <name evidence="8" type="ordered locus">AciPR4_0878</name>
</gene>
<evidence type="ECO:0000256" key="5">
    <source>
        <dbReference type="ARBA" id="ARBA00022801"/>
    </source>
</evidence>
<organism evidence="8 9">
    <name type="scientific">Terriglobus saanensis (strain ATCC BAA-1853 / DSM 23119 / SP1PR4)</name>
    <dbReference type="NCBI Taxonomy" id="401053"/>
    <lineage>
        <taxon>Bacteria</taxon>
        <taxon>Pseudomonadati</taxon>
        <taxon>Acidobacteriota</taxon>
        <taxon>Terriglobia</taxon>
        <taxon>Terriglobales</taxon>
        <taxon>Acidobacteriaceae</taxon>
        <taxon>Terriglobus</taxon>
    </lineage>
</organism>
<protein>
    <recommendedName>
        <fullName evidence="7">Endoribonuclease YbeY</fullName>
        <ecNumber evidence="7">3.1.-.-</ecNumber>
    </recommendedName>
</protein>
<dbReference type="InterPro" id="IPR023091">
    <property type="entry name" value="MetalPrtase_cat_dom_sf_prd"/>
</dbReference>
<keyword evidence="9" id="KW-1185">Reference proteome</keyword>
<dbReference type="PANTHER" id="PTHR46986:SF1">
    <property type="entry name" value="ENDORIBONUCLEASE YBEY, CHLOROPLASTIC"/>
    <property type="match status" value="1"/>
</dbReference>
<keyword evidence="7" id="KW-0963">Cytoplasm</keyword>
<keyword evidence="3 7" id="KW-0479">Metal-binding</keyword>
<feature type="binding site" evidence="7">
    <location>
        <position position="110"/>
    </location>
    <ligand>
        <name>Zn(2+)</name>
        <dbReference type="ChEBI" id="CHEBI:29105"/>
        <note>catalytic</note>
    </ligand>
</feature>
<dbReference type="KEGG" id="tsa:AciPR4_0878"/>
<accession>E8V7L3</accession>
<evidence type="ECO:0000256" key="2">
    <source>
        <dbReference type="ARBA" id="ARBA00022722"/>
    </source>
</evidence>
<comment type="subcellular location">
    <subcellularLocation>
        <location evidence="7">Cytoplasm</location>
    </subcellularLocation>
</comment>
<dbReference type="eggNOG" id="COG0319">
    <property type="taxonomic scope" value="Bacteria"/>
</dbReference>
<evidence type="ECO:0000256" key="4">
    <source>
        <dbReference type="ARBA" id="ARBA00022759"/>
    </source>
</evidence>
<dbReference type="HOGENOM" id="CLU_106710_1_0_0"/>
<dbReference type="RefSeq" id="WP_013567444.1">
    <property type="nucleotide sequence ID" value="NC_014963.1"/>
</dbReference>
<dbReference type="AlphaFoldDB" id="E8V7L3"/>
<comment type="cofactor">
    <cofactor evidence="7">
        <name>Zn(2+)</name>
        <dbReference type="ChEBI" id="CHEBI:29105"/>
    </cofactor>
    <text evidence="7">Binds 1 zinc ion.</text>
</comment>
<dbReference type="Gene3D" id="3.40.390.30">
    <property type="entry name" value="Metalloproteases ('zincins'), catalytic domain"/>
    <property type="match status" value="1"/>
</dbReference>
<dbReference type="GO" id="GO:0008270">
    <property type="term" value="F:zinc ion binding"/>
    <property type="evidence" value="ECO:0007669"/>
    <property type="project" value="UniProtKB-UniRule"/>
</dbReference>
<keyword evidence="6 7" id="KW-0862">Zinc</keyword>
<evidence type="ECO:0000313" key="8">
    <source>
        <dbReference type="EMBL" id="ADV81711.1"/>
    </source>
</evidence>
<feature type="binding site" evidence="7">
    <location>
        <position position="106"/>
    </location>
    <ligand>
        <name>Zn(2+)</name>
        <dbReference type="ChEBI" id="CHEBI:29105"/>
        <note>catalytic</note>
    </ligand>
</feature>
<keyword evidence="4 7" id="KW-0255">Endonuclease</keyword>
<sequence length="156" mass="17186">MIVLEHAGYTSSALRLPELRRFLTRAKRLVGLTGDVTVLLADDARVKDLNRTFRKKNKATDVLSFPAGEGSDEIAGDLAISLDTAEKQAESFGHTLYDEVRVLTLHGLLHLAGLDHEIDKGEMAAKELELRTKLELPGSLIERVTRPKASKKRVSA</sequence>
<dbReference type="GO" id="GO:0004222">
    <property type="term" value="F:metalloendopeptidase activity"/>
    <property type="evidence" value="ECO:0007669"/>
    <property type="project" value="InterPro"/>
</dbReference>
<keyword evidence="7" id="KW-0698">rRNA processing</keyword>
<dbReference type="OrthoDB" id="9807740at2"/>
<dbReference type="InterPro" id="IPR002036">
    <property type="entry name" value="YbeY"/>
</dbReference>
<evidence type="ECO:0000256" key="6">
    <source>
        <dbReference type="ARBA" id="ARBA00022833"/>
    </source>
</evidence>
<dbReference type="GO" id="GO:0005737">
    <property type="term" value="C:cytoplasm"/>
    <property type="evidence" value="ECO:0007669"/>
    <property type="project" value="UniProtKB-SubCell"/>
</dbReference>
<dbReference type="EC" id="3.1.-.-" evidence="7"/>